<keyword evidence="2" id="KW-1185">Reference proteome</keyword>
<reference evidence="1 2" key="1">
    <citation type="journal article" date="2022" name="Nat. Plants">
        <title>Genomes of leafy and leafless Platanthera orchids illuminate the evolution of mycoheterotrophy.</title>
        <authorList>
            <person name="Li M.H."/>
            <person name="Liu K.W."/>
            <person name="Li Z."/>
            <person name="Lu H.C."/>
            <person name="Ye Q.L."/>
            <person name="Zhang D."/>
            <person name="Wang J.Y."/>
            <person name="Li Y.F."/>
            <person name="Zhong Z.M."/>
            <person name="Liu X."/>
            <person name="Yu X."/>
            <person name="Liu D.K."/>
            <person name="Tu X.D."/>
            <person name="Liu B."/>
            <person name="Hao Y."/>
            <person name="Liao X.Y."/>
            <person name="Jiang Y.T."/>
            <person name="Sun W.H."/>
            <person name="Chen J."/>
            <person name="Chen Y.Q."/>
            <person name="Ai Y."/>
            <person name="Zhai J.W."/>
            <person name="Wu S.S."/>
            <person name="Zhou Z."/>
            <person name="Hsiao Y.Y."/>
            <person name="Wu W.L."/>
            <person name="Chen Y.Y."/>
            <person name="Lin Y.F."/>
            <person name="Hsu J.L."/>
            <person name="Li C.Y."/>
            <person name="Wang Z.W."/>
            <person name="Zhao X."/>
            <person name="Zhong W.Y."/>
            <person name="Ma X.K."/>
            <person name="Ma L."/>
            <person name="Huang J."/>
            <person name="Chen G.Z."/>
            <person name="Huang M.Z."/>
            <person name="Huang L."/>
            <person name="Peng D.H."/>
            <person name="Luo Y.B."/>
            <person name="Zou S.Q."/>
            <person name="Chen S.P."/>
            <person name="Lan S."/>
            <person name="Tsai W.C."/>
            <person name="Van de Peer Y."/>
            <person name="Liu Z.J."/>
        </authorList>
    </citation>
    <scope>NUCLEOTIDE SEQUENCE [LARGE SCALE GENOMIC DNA]</scope>
    <source>
        <strain evidence="1">Lor288</strain>
    </source>
</reference>
<proteinExistence type="predicted"/>
<evidence type="ECO:0000313" key="1">
    <source>
        <dbReference type="EMBL" id="KAK8964346.1"/>
    </source>
</evidence>
<dbReference type="Proteomes" id="UP001412067">
    <property type="component" value="Unassembled WGS sequence"/>
</dbReference>
<evidence type="ECO:0000313" key="2">
    <source>
        <dbReference type="Proteomes" id="UP001412067"/>
    </source>
</evidence>
<gene>
    <name evidence="1" type="ORF">KSP40_PGU003035</name>
</gene>
<dbReference type="EMBL" id="JBBWWR010000007">
    <property type="protein sequence ID" value="KAK8964346.1"/>
    <property type="molecule type" value="Genomic_DNA"/>
</dbReference>
<organism evidence="1 2">
    <name type="scientific">Platanthera guangdongensis</name>
    <dbReference type="NCBI Taxonomy" id="2320717"/>
    <lineage>
        <taxon>Eukaryota</taxon>
        <taxon>Viridiplantae</taxon>
        <taxon>Streptophyta</taxon>
        <taxon>Embryophyta</taxon>
        <taxon>Tracheophyta</taxon>
        <taxon>Spermatophyta</taxon>
        <taxon>Magnoliopsida</taxon>
        <taxon>Liliopsida</taxon>
        <taxon>Asparagales</taxon>
        <taxon>Orchidaceae</taxon>
        <taxon>Orchidoideae</taxon>
        <taxon>Orchideae</taxon>
        <taxon>Orchidinae</taxon>
        <taxon>Platanthera</taxon>
    </lineage>
</organism>
<name>A0ABR2MK23_9ASPA</name>
<accession>A0ABR2MK23</accession>
<comment type="caution">
    <text evidence="1">The sequence shown here is derived from an EMBL/GenBank/DDBJ whole genome shotgun (WGS) entry which is preliminary data.</text>
</comment>
<sequence length="479" mass="53213">MEAPGTSSNIVPLNSLEIESAWHLLSILIQQGCPPRLLDLASRSSLGPNLVEFLCRIPGSPLTITPGGFINFSDAGGEAFVEFVTRAVALYVPRDVFWFLSLKRVSCNVSVTYVRKRKAQSPGNNADLLFPSSKKRSSLKHKRGMLNLIYRISICYHAIQVTFDVASLSDKEQHTVGMDAMHCCSVGLDRTHSFSALHDLNYFEFGDIGRIREEDTRASTHYVTNSVVPHDKIVDFSYEYASRDDGLNASIMKEHALQRPEVVEHDFRPLLDGILDQPSLMNQSLVEDYLGEDCNSLSLELGLVSGIPDVHSLERLNSIEKDFASLMDRVWDETAMDHISQYASLLACSNLPAYEAIDERNLYYKDDELVKSTCEFGGGDQNSAAQEFMLGLGLPKESTYVSEVKHGTACEPSVPNNILAGSNIASNNISSREGQDKNIENFSKQKLIPKFESLIMEKEHGSGNVCILVYEGNALYHIM</sequence>
<protein>
    <submittedName>
        <fullName evidence="1">Uncharacterized protein</fullName>
    </submittedName>
</protein>